<dbReference type="GO" id="GO:0005737">
    <property type="term" value="C:cytoplasm"/>
    <property type="evidence" value="ECO:0007669"/>
    <property type="project" value="UniProtKB-SubCell"/>
</dbReference>
<evidence type="ECO:0000256" key="2">
    <source>
        <dbReference type="ARBA" id="ARBA00006219"/>
    </source>
</evidence>
<keyword evidence="5" id="KW-0418">Kinase</keyword>
<evidence type="ECO:0000256" key="3">
    <source>
        <dbReference type="ARBA" id="ARBA00022490"/>
    </source>
</evidence>
<dbReference type="PANTHER" id="PTHR21064">
    <property type="entry name" value="AMINOGLYCOSIDE PHOSPHOTRANSFERASE DOMAIN-CONTAINING PROTEIN-RELATED"/>
    <property type="match status" value="1"/>
</dbReference>
<name>A0A6J8AA38_MYTCO</name>
<evidence type="ECO:0000313" key="13">
    <source>
        <dbReference type="Proteomes" id="UP000507470"/>
    </source>
</evidence>
<keyword evidence="13" id="KW-1185">Reference proteome</keyword>
<gene>
    <name evidence="12" type="ORF">MCOR_5778</name>
</gene>
<comment type="subcellular location">
    <subcellularLocation>
        <location evidence="1">Cytoplasm</location>
    </subcellularLocation>
</comment>
<evidence type="ECO:0000256" key="1">
    <source>
        <dbReference type="ARBA" id="ARBA00004496"/>
    </source>
</evidence>
<evidence type="ECO:0000256" key="7">
    <source>
        <dbReference type="ARBA" id="ARBA00037368"/>
    </source>
</evidence>
<dbReference type="EMBL" id="CACVKT020001087">
    <property type="protein sequence ID" value="CAC5364898.1"/>
    <property type="molecule type" value="Genomic_DNA"/>
</dbReference>
<evidence type="ECO:0000256" key="5">
    <source>
        <dbReference type="ARBA" id="ARBA00022777"/>
    </source>
</evidence>
<dbReference type="InterPro" id="IPR002575">
    <property type="entry name" value="Aminoglycoside_PTrfase"/>
</dbReference>
<accession>A0A6J8AA38</accession>
<evidence type="ECO:0000256" key="8">
    <source>
        <dbReference type="ARBA" id="ARBA00038873"/>
    </source>
</evidence>
<dbReference type="AlphaFoldDB" id="A0A6J8AA38"/>
<dbReference type="PANTHER" id="PTHR21064:SF1">
    <property type="entry name" value="HYDROXYLYSINE KINASE"/>
    <property type="match status" value="1"/>
</dbReference>
<feature type="domain" description="Aminoglycoside phosphotransferase" evidence="11">
    <location>
        <begin position="90"/>
        <end position="305"/>
    </location>
</feature>
<evidence type="ECO:0000256" key="9">
    <source>
        <dbReference type="ARBA" id="ARBA00040505"/>
    </source>
</evidence>
<reference evidence="12 13" key="1">
    <citation type="submission" date="2020-06" db="EMBL/GenBank/DDBJ databases">
        <authorList>
            <person name="Li R."/>
            <person name="Bekaert M."/>
        </authorList>
    </citation>
    <scope>NUCLEOTIDE SEQUENCE [LARGE SCALE GENOMIC DNA]</scope>
    <source>
        <strain evidence="13">wild</strain>
    </source>
</reference>
<proteinExistence type="inferred from homology"/>
<evidence type="ECO:0000256" key="10">
    <source>
        <dbReference type="SAM" id="MobiDB-lite"/>
    </source>
</evidence>
<dbReference type="Pfam" id="PF01636">
    <property type="entry name" value="APH"/>
    <property type="match status" value="1"/>
</dbReference>
<comment type="function">
    <text evidence="7">Catalyzes the GTP-dependent phosphorylation of 5-hydroxy-L-lysine.</text>
</comment>
<sequence length="408" mass="47179">MSYVKPSEDDSLSQTTSKDEDQNSEFMTMLEQFQQIKPTLPPTFVKNETLRLYGMTVMEYQELDSYYDINYHITVDQAVNNYINDFHPAGYVLKVLNAKDSQNPALIEAMHLVLDHLRRKCFPVQAFVSNVYGDLWSSETVVNEFGTKKTYIVSMLTYLEGKTMTSKQINPSSLYNIGIYAGLLQNALEDFDNDFLRKRENQWDLLQLPKLVKFAPVLEHKKEFQLLKTIMTDFKTEVVPVLEHLTKVLIHGDLNDGNILVKEVMGRTNIPEEKTTYDIVGIIDFLDMQYSYTIVDIAILIAHMSAECTCMAPIDVGGHVLAGYLTVKELTHNERGILRLLICSRLAQLVILNEFTLLMDPHNKSVLSHLENYKRVIWKFCQTSKTELYRRWNEVLRDYNIENVFSIL</sequence>
<evidence type="ECO:0000313" key="12">
    <source>
        <dbReference type="EMBL" id="CAC5364898.1"/>
    </source>
</evidence>
<dbReference type="EC" id="2.7.1.81" evidence="8"/>
<dbReference type="Proteomes" id="UP000507470">
    <property type="component" value="Unassembled WGS sequence"/>
</dbReference>
<feature type="region of interest" description="Disordered" evidence="10">
    <location>
        <begin position="1"/>
        <end position="21"/>
    </location>
</feature>
<evidence type="ECO:0000256" key="6">
    <source>
        <dbReference type="ARBA" id="ARBA00036820"/>
    </source>
</evidence>
<organism evidence="12 13">
    <name type="scientific">Mytilus coruscus</name>
    <name type="common">Sea mussel</name>
    <dbReference type="NCBI Taxonomy" id="42192"/>
    <lineage>
        <taxon>Eukaryota</taxon>
        <taxon>Metazoa</taxon>
        <taxon>Spiralia</taxon>
        <taxon>Lophotrochozoa</taxon>
        <taxon>Mollusca</taxon>
        <taxon>Bivalvia</taxon>
        <taxon>Autobranchia</taxon>
        <taxon>Pteriomorphia</taxon>
        <taxon>Mytilida</taxon>
        <taxon>Mytiloidea</taxon>
        <taxon>Mytilidae</taxon>
        <taxon>Mytilinae</taxon>
        <taxon>Mytilus</taxon>
    </lineage>
</organism>
<protein>
    <recommendedName>
        <fullName evidence="9">Hydroxylysine kinase</fullName>
        <ecNumber evidence="8">2.7.1.81</ecNumber>
    </recommendedName>
</protein>
<dbReference type="InterPro" id="IPR050249">
    <property type="entry name" value="Pseudomonas-type_ThrB"/>
</dbReference>
<evidence type="ECO:0000259" key="11">
    <source>
        <dbReference type="Pfam" id="PF01636"/>
    </source>
</evidence>
<comment type="similarity">
    <text evidence="2">Belongs to the aminoglycoside phosphotransferase family.</text>
</comment>
<keyword evidence="4 12" id="KW-0808">Transferase</keyword>
<dbReference type="Gene3D" id="3.90.1200.10">
    <property type="match status" value="1"/>
</dbReference>
<keyword evidence="3" id="KW-0963">Cytoplasm</keyword>
<dbReference type="SUPFAM" id="SSF56112">
    <property type="entry name" value="Protein kinase-like (PK-like)"/>
    <property type="match status" value="1"/>
</dbReference>
<evidence type="ECO:0000256" key="4">
    <source>
        <dbReference type="ARBA" id="ARBA00022679"/>
    </source>
</evidence>
<dbReference type="GO" id="GO:0047992">
    <property type="term" value="F:hydroxylysine kinase activity"/>
    <property type="evidence" value="ECO:0007669"/>
    <property type="project" value="UniProtKB-EC"/>
</dbReference>
<dbReference type="OrthoDB" id="9973935at2759"/>
<comment type="catalytic activity">
    <reaction evidence="6">
        <text>(5R)-5-hydroxy-L-lysine + GTP = (5R)-5-phosphooxy-L-lysine + GDP + H(+)</text>
        <dbReference type="Rhea" id="RHEA:19049"/>
        <dbReference type="ChEBI" id="CHEBI:15378"/>
        <dbReference type="ChEBI" id="CHEBI:37565"/>
        <dbReference type="ChEBI" id="CHEBI:57882"/>
        <dbReference type="ChEBI" id="CHEBI:58189"/>
        <dbReference type="ChEBI" id="CHEBI:58357"/>
        <dbReference type="EC" id="2.7.1.81"/>
    </reaction>
</comment>
<dbReference type="InterPro" id="IPR011009">
    <property type="entry name" value="Kinase-like_dom_sf"/>
</dbReference>